<keyword evidence="2" id="KW-1185">Reference proteome</keyword>
<gene>
    <name evidence="1" type="ORF">CU097_005716</name>
</gene>
<accession>A0A367JZ25</accession>
<evidence type="ECO:0000313" key="2">
    <source>
        <dbReference type="Proteomes" id="UP000252139"/>
    </source>
</evidence>
<comment type="caution">
    <text evidence="1">The sequence shown here is derived from an EMBL/GenBank/DDBJ whole genome shotgun (WGS) entry which is preliminary data.</text>
</comment>
<sequence>MNNNTSTFSSAASRPNKIVRLNKSSTYKAVHASSSSTINEVEINDLETQVNAMEIDNNVSSTNTKENHKSYKSSYQTDPAYDKTIDENTFNLVENLSISLNNIMNSYGASRELHRKVVGFVSTVIRDNEKLEQRMIVFFPPDTVDGLMRNTLPIHGHTYDICKNGCKMFKLNDENDDTCNYCGEDQYKPEESLQPVSTMKIISIVGYLSNMLSNEETRSMLLYRSNREAKNNVYQDIFDGDIYKSLKQQNLFDNDLDITLALFVDDYNPEERQKNNENYPLVIPGPRKSKDIDSFLKPIVDELMDLCDFSRHTTSNWTI</sequence>
<dbReference type="OrthoDB" id="2289449at2759"/>
<proteinExistence type="predicted"/>
<dbReference type="AlphaFoldDB" id="A0A367JZ25"/>
<reference evidence="1 2" key="1">
    <citation type="journal article" date="2018" name="G3 (Bethesda)">
        <title>Phylogenetic and Phylogenomic Definition of Rhizopus Species.</title>
        <authorList>
            <person name="Gryganskyi A.P."/>
            <person name="Golan J."/>
            <person name="Dolatabadi S."/>
            <person name="Mondo S."/>
            <person name="Robb S."/>
            <person name="Idnurm A."/>
            <person name="Muszewska A."/>
            <person name="Steczkiewicz K."/>
            <person name="Masonjones S."/>
            <person name="Liao H.L."/>
            <person name="Gajdeczka M.T."/>
            <person name="Anike F."/>
            <person name="Vuek A."/>
            <person name="Anishchenko I.M."/>
            <person name="Voigt K."/>
            <person name="de Hoog G.S."/>
            <person name="Smith M.E."/>
            <person name="Heitman J."/>
            <person name="Vilgalys R."/>
            <person name="Stajich J.E."/>
        </authorList>
    </citation>
    <scope>NUCLEOTIDE SEQUENCE [LARGE SCALE GENOMIC DNA]</scope>
    <source>
        <strain evidence="1 2">CBS 357.93</strain>
    </source>
</reference>
<dbReference type="STRING" id="86630.A0A367JZ25"/>
<organism evidence="1 2">
    <name type="scientific">Rhizopus azygosporus</name>
    <name type="common">Rhizopus microsporus var. azygosporus</name>
    <dbReference type="NCBI Taxonomy" id="86630"/>
    <lineage>
        <taxon>Eukaryota</taxon>
        <taxon>Fungi</taxon>
        <taxon>Fungi incertae sedis</taxon>
        <taxon>Mucoromycota</taxon>
        <taxon>Mucoromycotina</taxon>
        <taxon>Mucoromycetes</taxon>
        <taxon>Mucorales</taxon>
        <taxon>Mucorineae</taxon>
        <taxon>Rhizopodaceae</taxon>
        <taxon>Rhizopus</taxon>
    </lineage>
</organism>
<protein>
    <submittedName>
        <fullName evidence="1">Uncharacterized protein</fullName>
    </submittedName>
</protein>
<dbReference type="EMBL" id="PJQL01000497">
    <property type="protein sequence ID" value="RCH95145.1"/>
    <property type="molecule type" value="Genomic_DNA"/>
</dbReference>
<evidence type="ECO:0000313" key="1">
    <source>
        <dbReference type="EMBL" id="RCH95145.1"/>
    </source>
</evidence>
<dbReference type="Proteomes" id="UP000252139">
    <property type="component" value="Unassembled WGS sequence"/>
</dbReference>
<name>A0A367JZ25_RHIAZ</name>